<evidence type="ECO:0000313" key="2">
    <source>
        <dbReference type="Proteomes" id="UP000011713"/>
    </source>
</evidence>
<dbReference type="HOGENOM" id="CLU_1613957_0_0_1"/>
<name>M4C634_HYAAE</name>
<reference evidence="2" key="1">
    <citation type="journal article" date="2010" name="Science">
        <title>Signatures of adaptation to obligate biotrophy in the Hyaloperonospora arabidopsidis genome.</title>
        <authorList>
            <person name="Baxter L."/>
            <person name="Tripathy S."/>
            <person name="Ishaque N."/>
            <person name="Boot N."/>
            <person name="Cabral A."/>
            <person name="Kemen E."/>
            <person name="Thines M."/>
            <person name="Ah-Fong A."/>
            <person name="Anderson R."/>
            <person name="Badejoko W."/>
            <person name="Bittner-Eddy P."/>
            <person name="Boore J.L."/>
            <person name="Chibucos M.C."/>
            <person name="Coates M."/>
            <person name="Dehal P."/>
            <person name="Delehaunty K."/>
            <person name="Dong S."/>
            <person name="Downton P."/>
            <person name="Dumas B."/>
            <person name="Fabro G."/>
            <person name="Fronick C."/>
            <person name="Fuerstenberg S.I."/>
            <person name="Fulton L."/>
            <person name="Gaulin E."/>
            <person name="Govers F."/>
            <person name="Hughes L."/>
            <person name="Humphray S."/>
            <person name="Jiang R.H."/>
            <person name="Judelson H."/>
            <person name="Kamoun S."/>
            <person name="Kyung K."/>
            <person name="Meijer H."/>
            <person name="Minx P."/>
            <person name="Morris P."/>
            <person name="Nelson J."/>
            <person name="Phuntumart V."/>
            <person name="Qutob D."/>
            <person name="Rehmany A."/>
            <person name="Rougon-Cardoso A."/>
            <person name="Ryden P."/>
            <person name="Torto-Alalibo T."/>
            <person name="Studholme D."/>
            <person name="Wang Y."/>
            <person name="Win J."/>
            <person name="Wood J."/>
            <person name="Clifton S.W."/>
            <person name="Rogers J."/>
            <person name="Van den Ackerveken G."/>
            <person name="Jones J.D."/>
            <person name="McDowell J.M."/>
            <person name="Beynon J."/>
            <person name="Tyler B.M."/>
        </authorList>
    </citation>
    <scope>NUCLEOTIDE SEQUENCE [LARGE SCALE GENOMIC DNA]</scope>
    <source>
        <strain evidence="2">Emoy2</strain>
    </source>
</reference>
<dbReference type="AlphaFoldDB" id="M4C634"/>
<sequence>MAEVKQTASFRLQLQVENDIKAKDVVAPSQTPVGAAAVDHNKVLPVAATPPINAGNLVAPAPKKQWMTVPIRHAERVVLIPSTTLGGHQLRRIASSTWPSSLTMKTTKVLSWRQCPLSTGAMTWLRGGEQVASPPIAITDAARANLLLLTAKPKKLRSIPQLVSL</sequence>
<proteinExistence type="predicted"/>
<dbReference type="InParanoid" id="M4C634"/>
<dbReference type="VEuPathDB" id="FungiDB:HpaG814563"/>
<dbReference type="Proteomes" id="UP000011713">
    <property type="component" value="Unassembled WGS sequence"/>
</dbReference>
<protein>
    <submittedName>
        <fullName evidence="1">Uncharacterized protein</fullName>
    </submittedName>
</protein>
<keyword evidence="2" id="KW-1185">Reference proteome</keyword>
<reference evidence="1" key="2">
    <citation type="submission" date="2015-06" db="UniProtKB">
        <authorList>
            <consortium name="EnsemblProtists"/>
        </authorList>
    </citation>
    <scope>IDENTIFICATION</scope>
    <source>
        <strain evidence="1">Emoy2</strain>
    </source>
</reference>
<evidence type="ECO:0000313" key="1">
    <source>
        <dbReference type="EnsemblProtists" id="HpaP814563"/>
    </source>
</evidence>
<dbReference type="EMBL" id="JH598645">
    <property type="status" value="NOT_ANNOTATED_CDS"/>
    <property type="molecule type" value="Genomic_DNA"/>
</dbReference>
<accession>M4C634</accession>
<organism evidence="1 2">
    <name type="scientific">Hyaloperonospora arabidopsidis (strain Emoy2)</name>
    <name type="common">Downy mildew agent</name>
    <name type="synonym">Peronospora arabidopsidis</name>
    <dbReference type="NCBI Taxonomy" id="559515"/>
    <lineage>
        <taxon>Eukaryota</taxon>
        <taxon>Sar</taxon>
        <taxon>Stramenopiles</taxon>
        <taxon>Oomycota</taxon>
        <taxon>Peronosporomycetes</taxon>
        <taxon>Peronosporales</taxon>
        <taxon>Peronosporaceae</taxon>
        <taxon>Hyaloperonospora</taxon>
    </lineage>
</organism>
<dbReference type="EnsemblProtists" id="HpaT814563">
    <property type="protein sequence ID" value="HpaP814563"/>
    <property type="gene ID" value="HpaG814563"/>
</dbReference>